<dbReference type="EMBL" id="QLII01000001">
    <property type="protein sequence ID" value="RAI77475.1"/>
    <property type="molecule type" value="Genomic_DNA"/>
</dbReference>
<accession>A0A327NRW1</accession>
<dbReference type="AlphaFoldDB" id="A0A327NRW1"/>
<name>A0A327NRW1_9BACT</name>
<sequence>MSVQQKLVSQISWKGKRVVFETIDRNDLYTTGGVKAKALSRIKVYNENNELVRQIGFDYDNRDRLQLQSLSFLDRATNNKVQAYTFDYYGDAGTIAIPFLRGASGLKPANNAIDHWGIITVKQTRIRFPQSITPY</sequence>
<organism evidence="1 2">
    <name type="scientific">Spirosoma telluris</name>
    <dbReference type="NCBI Taxonomy" id="2183553"/>
    <lineage>
        <taxon>Bacteria</taxon>
        <taxon>Pseudomonadati</taxon>
        <taxon>Bacteroidota</taxon>
        <taxon>Cytophagia</taxon>
        <taxon>Cytophagales</taxon>
        <taxon>Cytophagaceae</taxon>
        <taxon>Spirosoma</taxon>
    </lineage>
</organism>
<gene>
    <name evidence="1" type="ORF">HMF3257_30810</name>
</gene>
<evidence type="ECO:0000313" key="2">
    <source>
        <dbReference type="Proteomes" id="UP000249016"/>
    </source>
</evidence>
<dbReference type="RefSeq" id="WP_111348170.1">
    <property type="nucleotide sequence ID" value="NZ_QLII01000001.1"/>
</dbReference>
<keyword evidence="2" id="KW-1185">Reference proteome</keyword>
<protein>
    <submittedName>
        <fullName evidence="1">Uncharacterized protein</fullName>
    </submittedName>
</protein>
<dbReference type="Proteomes" id="UP000249016">
    <property type="component" value="Unassembled WGS sequence"/>
</dbReference>
<evidence type="ECO:0000313" key="1">
    <source>
        <dbReference type="EMBL" id="RAI77475.1"/>
    </source>
</evidence>
<reference evidence="1 2" key="1">
    <citation type="submission" date="2018-06" db="EMBL/GenBank/DDBJ databases">
        <title>Spirosoma sp. HMF3257 Genome sequencing and assembly.</title>
        <authorList>
            <person name="Kang H."/>
            <person name="Cha I."/>
            <person name="Kim H."/>
            <person name="Kang J."/>
            <person name="Joh K."/>
        </authorList>
    </citation>
    <scope>NUCLEOTIDE SEQUENCE [LARGE SCALE GENOMIC DNA]</scope>
    <source>
        <strain evidence="1 2">HMF3257</strain>
    </source>
</reference>
<proteinExistence type="predicted"/>
<comment type="caution">
    <text evidence="1">The sequence shown here is derived from an EMBL/GenBank/DDBJ whole genome shotgun (WGS) entry which is preliminary data.</text>
</comment>